<dbReference type="EMBL" id="BAAFHN010000023">
    <property type="protein sequence ID" value="GAB0173092.1"/>
    <property type="molecule type" value="Genomic_DNA"/>
</dbReference>
<organism evidence="1 2">
    <name type="scientific">Helicobacter trogontum</name>
    <dbReference type="NCBI Taxonomy" id="50960"/>
    <lineage>
        <taxon>Bacteria</taxon>
        <taxon>Pseudomonadati</taxon>
        <taxon>Campylobacterota</taxon>
        <taxon>Epsilonproteobacteria</taxon>
        <taxon>Campylobacterales</taxon>
        <taxon>Helicobacteraceae</taxon>
        <taxon>Helicobacter</taxon>
    </lineage>
</organism>
<comment type="caution">
    <text evidence="1">The sequence shown here is derived from an EMBL/GenBank/DDBJ whole genome shotgun (WGS) entry which is preliminary data.</text>
</comment>
<evidence type="ECO:0000313" key="1">
    <source>
        <dbReference type="EMBL" id="GAB0173092.1"/>
    </source>
</evidence>
<evidence type="ECO:0000313" key="2">
    <source>
        <dbReference type="Proteomes" id="UP001562457"/>
    </source>
</evidence>
<protein>
    <submittedName>
        <fullName evidence="1">Uncharacterized protein</fullName>
    </submittedName>
</protein>
<sequence>MIRIIVEAERNLIELLEFEWIEYNLFCKWDHQVSYFVKIVHSRYSWRYIV</sequence>
<reference evidence="1 2" key="1">
    <citation type="submission" date="2024-06" db="EMBL/GenBank/DDBJ databases">
        <title>Draft genome sequence of Helicobacter trogontum NHP16-4001.</title>
        <authorList>
            <person name="Rimbara E."/>
            <person name="Suzuki M."/>
        </authorList>
    </citation>
    <scope>NUCLEOTIDE SEQUENCE [LARGE SCALE GENOMIC DNA]</scope>
    <source>
        <strain evidence="1 2">NHP16-4001</strain>
    </source>
</reference>
<keyword evidence="2" id="KW-1185">Reference proteome</keyword>
<accession>A0ABQ0D412</accession>
<name>A0ABQ0D412_9HELI</name>
<dbReference type="Proteomes" id="UP001562457">
    <property type="component" value="Unassembled WGS sequence"/>
</dbReference>
<gene>
    <name evidence="1" type="ORF">NHP164001_11080</name>
</gene>
<proteinExistence type="predicted"/>